<feature type="non-terminal residue" evidence="1">
    <location>
        <position position="1"/>
    </location>
</feature>
<gene>
    <name evidence="1" type="ORF">M9458_044730</name>
</gene>
<dbReference type="AlphaFoldDB" id="A0ABD0NHX4"/>
<comment type="caution">
    <text evidence="1">The sequence shown here is derived from an EMBL/GenBank/DDBJ whole genome shotgun (WGS) entry which is preliminary data.</text>
</comment>
<accession>A0ABD0NHX4</accession>
<dbReference type="SUPFAM" id="SSF48726">
    <property type="entry name" value="Immunoglobulin"/>
    <property type="match status" value="1"/>
</dbReference>
<feature type="non-terminal residue" evidence="1">
    <location>
        <position position="82"/>
    </location>
</feature>
<dbReference type="Pfam" id="PF13927">
    <property type="entry name" value="Ig_3"/>
    <property type="match status" value="1"/>
</dbReference>
<evidence type="ECO:0008006" key="3">
    <source>
        <dbReference type="Google" id="ProtNLM"/>
    </source>
</evidence>
<keyword evidence="2" id="KW-1185">Reference proteome</keyword>
<dbReference type="PANTHER" id="PTHR21063:SF4">
    <property type="entry name" value="CD48 ANTIGEN-RELATED"/>
    <property type="match status" value="1"/>
</dbReference>
<organism evidence="1 2">
    <name type="scientific">Cirrhinus mrigala</name>
    <name type="common">Mrigala</name>
    <dbReference type="NCBI Taxonomy" id="683832"/>
    <lineage>
        <taxon>Eukaryota</taxon>
        <taxon>Metazoa</taxon>
        <taxon>Chordata</taxon>
        <taxon>Craniata</taxon>
        <taxon>Vertebrata</taxon>
        <taxon>Euteleostomi</taxon>
        <taxon>Actinopterygii</taxon>
        <taxon>Neopterygii</taxon>
        <taxon>Teleostei</taxon>
        <taxon>Ostariophysi</taxon>
        <taxon>Cypriniformes</taxon>
        <taxon>Cyprinidae</taxon>
        <taxon>Labeoninae</taxon>
        <taxon>Labeonini</taxon>
        <taxon>Cirrhinus</taxon>
    </lineage>
</organism>
<evidence type="ECO:0000313" key="2">
    <source>
        <dbReference type="Proteomes" id="UP001529510"/>
    </source>
</evidence>
<protein>
    <recommendedName>
        <fullName evidence="3">Immunoglobulin subtype domain-containing protein</fullName>
    </recommendedName>
</protein>
<name>A0ABD0NHX4_CIRMR</name>
<dbReference type="InterPro" id="IPR013783">
    <property type="entry name" value="Ig-like_fold"/>
</dbReference>
<reference evidence="1 2" key="1">
    <citation type="submission" date="2024-05" db="EMBL/GenBank/DDBJ databases">
        <title>Genome sequencing and assembly of Indian major carp, Cirrhinus mrigala (Hamilton, 1822).</title>
        <authorList>
            <person name="Mohindra V."/>
            <person name="Chowdhury L.M."/>
            <person name="Lal K."/>
            <person name="Jena J.K."/>
        </authorList>
    </citation>
    <scope>NUCLEOTIDE SEQUENCE [LARGE SCALE GENOMIC DNA]</scope>
    <source>
        <strain evidence="1">CM1030</strain>
        <tissue evidence="1">Blood</tissue>
    </source>
</reference>
<proteinExistence type="predicted"/>
<dbReference type="PANTHER" id="PTHR21063">
    <property type="entry name" value="LFA-3"/>
    <property type="match status" value="1"/>
</dbReference>
<evidence type="ECO:0000313" key="1">
    <source>
        <dbReference type="EMBL" id="KAL0161005.1"/>
    </source>
</evidence>
<dbReference type="InterPro" id="IPR036179">
    <property type="entry name" value="Ig-like_dom_sf"/>
</dbReference>
<dbReference type="Gene3D" id="2.60.40.10">
    <property type="entry name" value="Immunoglobulins"/>
    <property type="match status" value="1"/>
</dbReference>
<dbReference type="Proteomes" id="UP001529510">
    <property type="component" value="Unassembled WGS sequence"/>
</dbReference>
<dbReference type="EMBL" id="JAMKFB020000022">
    <property type="protein sequence ID" value="KAL0161005.1"/>
    <property type="molecule type" value="Genomic_DNA"/>
</dbReference>
<sequence>NVESLSVMEGDSVTLHTGVTKIQRDDQILWKFEDRIIPSIRLNSTVDSSWSNVNLNDKTGDLTIKHIQSNQSGIYKLEVNII</sequence>